<dbReference type="EMBL" id="LNKD01000008">
    <property type="protein sequence ID" value="OSG84608.1"/>
    <property type="molecule type" value="Genomic_DNA"/>
</dbReference>
<evidence type="ECO:0000313" key="2">
    <source>
        <dbReference type="Proteomes" id="UP000193377"/>
    </source>
</evidence>
<proteinExistence type="predicted"/>
<organism evidence="1 2">
    <name type="scientific">Bifidobacterium adolescentis</name>
    <dbReference type="NCBI Taxonomy" id="1680"/>
    <lineage>
        <taxon>Bacteria</taxon>
        <taxon>Bacillati</taxon>
        <taxon>Actinomycetota</taxon>
        <taxon>Actinomycetes</taxon>
        <taxon>Bifidobacteriales</taxon>
        <taxon>Bifidobacteriaceae</taxon>
        <taxon>Bifidobacterium</taxon>
    </lineage>
</organism>
<name>A0A1X2YR20_BIFAD</name>
<reference evidence="1 2" key="1">
    <citation type="journal article" date="2016" name="Sci. Rep.">
        <title>Evaluation of genetic diversity among strains of the human gut commensal Bifidobacterium adolescentis.</title>
        <authorList>
            <person name="Duranti S."/>
            <person name="Milani C."/>
            <person name="Lugli G.A."/>
            <person name="Mancabelli L."/>
            <person name="Turroni F."/>
            <person name="Ferrario C."/>
            <person name="Mangifesta M."/>
            <person name="Viappiani A."/>
            <person name="Sanchez B."/>
            <person name="Margolles A."/>
            <person name="van Sinderen D."/>
            <person name="Ventura M."/>
        </authorList>
    </citation>
    <scope>NUCLEOTIDE SEQUENCE [LARGE SCALE GENOMIC DNA]</scope>
    <source>
        <strain evidence="1 2">487B</strain>
    </source>
</reference>
<dbReference type="RefSeq" id="WP_085393532.1">
    <property type="nucleotide sequence ID" value="NZ_LNKD01000008.1"/>
</dbReference>
<gene>
    <name evidence="1" type="ORF">B0487_2095</name>
</gene>
<dbReference type="AlphaFoldDB" id="A0A1X2YR20"/>
<sequence>MSNYFNSIEHQINLMLDREQDLQDEQEQRLRDIHDGIGDYVLLPEGDPWNIDDYEQDPQPTNINNTCSHGLYVDEGVKSGTMYHLNPDLGLWAACDDYEDIEKMVREGKPLTQPIDDYDSKLA</sequence>
<evidence type="ECO:0000313" key="1">
    <source>
        <dbReference type="EMBL" id="OSG84608.1"/>
    </source>
</evidence>
<accession>A0A1X2YR20</accession>
<dbReference type="Proteomes" id="UP000193377">
    <property type="component" value="Unassembled WGS sequence"/>
</dbReference>
<comment type="caution">
    <text evidence="1">The sequence shown here is derived from an EMBL/GenBank/DDBJ whole genome shotgun (WGS) entry which is preliminary data.</text>
</comment>
<protein>
    <submittedName>
        <fullName evidence="1">Uncharacterized protein</fullName>
    </submittedName>
</protein>